<name>A0AAN8PS80_PATCE</name>
<dbReference type="Proteomes" id="UP001347796">
    <property type="component" value="Unassembled WGS sequence"/>
</dbReference>
<accession>A0AAN8PS80</accession>
<protein>
    <submittedName>
        <fullName evidence="2">Uncharacterized protein</fullName>
    </submittedName>
</protein>
<evidence type="ECO:0000256" key="1">
    <source>
        <dbReference type="SAM" id="MobiDB-lite"/>
    </source>
</evidence>
<evidence type="ECO:0000313" key="3">
    <source>
        <dbReference type="Proteomes" id="UP001347796"/>
    </source>
</evidence>
<feature type="compositionally biased region" description="Low complexity" evidence="1">
    <location>
        <begin position="69"/>
        <end position="78"/>
    </location>
</feature>
<keyword evidence="3" id="KW-1185">Reference proteome</keyword>
<gene>
    <name evidence="2" type="ORF">SNE40_014133</name>
</gene>
<organism evidence="2 3">
    <name type="scientific">Patella caerulea</name>
    <name type="common">Rayed Mediterranean limpet</name>
    <dbReference type="NCBI Taxonomy" id="87958"/>
    <lineage>
        <taxon>Eukaryota</taxon>
        <taxon>Metazoa</taxon>
        <taxon>Spiralia</taxon>
        <taxon>Lophotrochozoa</taxon>
        <taxon>Mollusca</taxon>
        <taxon>Gastropoda</taxon>
        <taxon>Patellogastropoda</taxon>
        <taxon>Patelloidea</taxon>
        <taxon>Patellidae</taxon>
        <taxon>Patella</taxon>
    </lineage>
</organism>
<feature type="compositionally biased region" description="Polar residues" evidence="1">
    <location>
        <begin position="87"/>
        <end position="99"/>
    </location>
</feature>
<proteinExistence type="predicted"/>
<reference evidence="2 3" key="1">
    <citation type="submission" date="2024-01" db="EMBL/GenBank/DDBJ databases">
        <title>The genome of the rayed Mediterranean limpet Patella caerulea (Linnaeus, 1758).</title>
        <authorList>
            <person name="Anh-Thu Weber A."/>
            <person name="Halstead-Nussloch G."/>
        </authorList>
    </citation>
    <scope>NUCLEOTIDE SEQUENCE [LARGE SCALE GENOMIC DNA]</scope>
    <source>
        <strain evidence="2">AATW-2023a</strain>
        <tissue evidence="2">Whole specimen</tissue>
    </source>
</reference>
<sequence>MKTISINKKGVLKLLQGLKEHKASGPDDIPPRILKAAATELAPVLTQQSTWIQEEKVLRDTAPRHHPGDSQQDGQGQPSRRHPSMASAVQPNNGSSQWSRWLPSEDM</sequence>
<feature type="region of interest" description="Disordered" evidence="1">
    <location>
        <begin position="56"/>
        <end position="107"/>
    </location>
</feature>
<dbReference type="EMBL" id="JAZGQO010000010">
    <property type="protein sequence ID" value="KAK6175740.1"/>
    <property type="molecule type" value="Genomic_DNA"/>
</dbReference>
<dbReference type="AlphaFoldDB" id="A0AAN8PS80"/>
<feature type="compositionally biased region" description="Basic and acidic residues" evidence="1">
    <location>
        <begin position="56"/>
        <end position="68"/>
    </location>
</feature>
<evidence type="ECO:0000313" key="2">
    <source>
        <dbReference type="EMBL" id="KAK6175740.1"/>
    </source>
</evidence>
<comment type="caution">
    <text evidence="2">The sequence shown here is derived from an EMBL/GenBank/DDBJ whole genome shotgun (WGS) entry which is preliminary data.</text>
</comment>